<protein>
    <submittedName>
        <fullName evidence="1">Uncharacterized protein</fullName>
    </submittedName>
</protein>
<organism evidence="1 2">
    <name type="scientific">Neolentinus lepideus HHB14362 ss-1</name>
    <dbReference type="NCBI Taxonomy" id="1314782"/>
    <lineage>
        <taxon>Eukaryota</taxon>
        <taxon>Fungi</taxon>
        <taxon>Dikarya</taxon>
        <taxon>Basidiomycota</taxon>
        <taxon>Agaricomycotina</taxon>
        <taxon>Agaricomycetes</taxon>
        <taxon>Gloeophyllales</taxon>
        <taxon>Gloeophyllaceae</taxon>
        <taxon>Neolentinus</taxon>
    </lineage>
</organism>
<dbReference type="EMBL" id="KV425570">
    <property type="protein sequence ID" value="KZT25662.1"/>
    <property type="molecule type" value="Genomic_DNA"/>
</dbReference>
<dbReference type="AlphaFoldDB" id="A0A165STR1"/>
<dbReference type="SUPFAM" id="SSF54373">
    <property type="entry name" value="FAD-linked reductases, C-terminal domain"/>
    <property type="match status" value="1"/>
</dbReference>
<evidence type="ECO:0000313" key="2">
    <source>
        <dbReference type="Proteomes" id="UP000076761"/>
    </source>
</evidence>
<dbReference type="Proteomes" id="UP000076761">
    <property type="component" value="Unassembled WGS sequence"/>
</dbReference>
<name>A0A165STR1_9AGAM</name>
<accession>A0A165STR1</accession>
<keyword evidence="2" id="KW-1185">Reference proteome</keyword>
<dbReference type="InParanoid" id="A0A165STR1"/>
<reference evidence="1 2" key="1">
    <citation type="journal article" date="2016" name="Mol. Biol. Evol.">
        <title>Comparative Genomics of Early-Diverging Mushroom-Forming Fungi Provides Insights into the Origins of Lignocellulose Decay Capabilities.</title>
        <authorList>
            <person name="Nagy L.G."/>
            <person name="Riley R."/>
            <person name="Tritt A."/>
            <person name="Adam C."/>
            <person name="Daum C."/>
            <person name="Floudas D."/>
            <person name="Sun H."/>
            <person name="Yadav J.S."/>
            <person name="Pangilinan J."/>
            <person name="Larsson K.H."/>
            <person name="Matsuura K."/>
            <person name="Barry K."/>
            <person name="Labutti K."/>
            <person name="Kuo R."/>
            <person name="Ohm R.A."/>
            <person name="Bhattacharya S.S."/>
            <person name="Shirouzu T."/>
            <person name="Yoshinaga Y."/>
            <person name="Martin F.M."/>
            <person name="Grigoriev I.V."/>
            <person name="Hibbett D.S."/>
        </authorList>
    </citation>
    <scope>NUCLEOTIDE SEQUENCE [LARGE SCALE GENOMIC DNA]</scope>
    <source>
        <strain evidence="1 2">HHB14362 ss-1</strain>
    </source>
</reference>
<gene>
    <name evidence="1" type="ORF">NEOLEDRAFT_330996</name>
</gene>
<proteinExistence type="predicted"/>
<dbReference type="Gene3D" id="3.30.560.10">
    <property type="entry name" value="Glucose Oxidase, domain 3"/>
    <property type="match status" value="1"/>
</dbReference>
<sequence>MASQLFVSMWNWVQGTFFLHNTSEVHRRSKHCTAPVTGCERNYLGNPHDLDVLVEASKSLGRMYRTQLLAEFIHSTVLPPFSESSTMKWPTMCETLAAFWHPIGTVSCFYEKTVVLWMIIFWYM</sequence>
<evidence type="ECO:0000313" key="1">
    <source>
        <dbReference type="EMBL" id="KZT25662.1"/>
    </source>
</evidence>